<protein>
    <submittedName>
        <fullName evidence="1">Phage integrase</fullName>
    </submittedName>
</protein>
<gene>
    <name evidence="1" type="ORF">A245_25853</name>
</gene>
<sequence>MAGINPAFTANQLGPSAQMLSPTCARWLNSSNDWSEIDNLETSLIGTQWVPTENVPL</sequence>
<organism evidence="1 2">
    <name type="scientific">Pseudomonas syringae pv. actinidiae ICMP 19096</name>
    <dbReference type="NCBI Taxonomy" id="1194405"/>
    <lineage>
        <taxon>Bacteria</taxon>
        <taxon>Pseudomonadati</taxon>
        <taxon>Pseudomonadota</taxon>
        <taxon>Gammaproteobacteria</taxon>
        <taxon>Pseudomonadales</taxon>
        <taxon>Pseudomonadaceae</taxon>
        <taxon>Pseudomonas</taxon>
        <taxon>Pseudomonas syringae</taxon>
    </lineage>
</organism>
<dbReference type="EMBL" id="AOKF01002223">
    <property type="protein sequence ID" value="EPN53054.1"/>
    <property type="molecule type" value="Genomic_DNA"/>
</dbReference>
<evidence type="ECO:0000313" key="1">
    <source>
        <dbReference type="EMBL" id="EPN53054.1"/>
    </source>
</evidence>
<comment type="caution">
    <text evidence="1">The sequence shown here is derived from an EMBL/GenBank/DDBJ whole genome shotgun (WGS) entry which is preliminary data.</text>
</comment>
<name>A0A656JTN3_PSESF</name>
<proteinExistence type="predicted"/>
<evidence type="ECO:0000313" key="2">
    <source>
        <dbReference type="Proteomes" id="UP000018849"/>
    </source>
</evidence>
<dbReference type="Proteomes" id="UP000018849">
    <property type="component" value="Unassembled WGS sequence"/>
</dbReference>
<reference evidence="1 2" key="1">
    <citation type="journal article" date="2013" name="PLoS Pathog.">
        <title>Genomic analysis of the Kiwifruit pathogen Pseudomonas syringae pv. actinidiae provides insight into the origins of an emergent plant disease.</title>
        <authorList>
            <person name="McCann H.C."/>
            <person name="Rikkerink E.H."/>
            <person name="Bertels F."/>
            <person name="Fiers M."/>
            <person name="Lu A."/>
            <person name="Rees-George J."/>
            <person name="Andersen M.T."/>
            <person name="Gleave A.P."/>
            <person name="Haubold B."/>
            <person name="Wohlers M.W."/>
            <person name="Guttman D.S."/>
            <person name="Wang P.W."/>
            <person name="Straub C."/>
            <person name="Vanneste J.L."/>
            <person name="Rainey P.B."/>
            <person name="Templeton M.D."/>
        </authorList>
    </citation>
    <scope>NUCLEOTIDE SEQUENCE [LARGE SCALE GENOMIC DNA]</scope>
    <source>
        <strain evidence="1 2">ICMP 19096</strain>
    </source>
</reference>
<accession>A0A656JTN3</accession>
<dbReference type="AlphaFoldDB" id="A0A656JTN3"/>